<evidence type="ECO:0000313" key="2">
    <source>
        <dbReference type="Proteomes" id="UP000033428"/>
    </source>
</evidence>
<evidence type="ECO:0000313" key="1">
    <source>
        <dbReference type="EMBL" id="KJJ84761.1"/>
    </source>
</evidence>
<dbReference type="AlphaFoldDB" id="A0A0F0CTA6"/>
<gene>
    <name evidence="1" type="ORF">OMAG_001363</name>
</gene>
<proteinExistence type="predicted"/>
<accession>A0A0F0CTA6</accession>
<keyword evidence="2" id="KW-1185">Reference proteome</keyword>
<comment type="caution">
    <text evidence="1">The sequence shown here is derived from an EMBL/GenBank/DDBJ whole genome shotgun (WGS) entry which is preliminary data.</text>
</comment>
<dbReference type="EMBL" id="JYNY01000268">
    <property type="protein sequence ID" value="KJJ84761.1"/>
    <property type="molecule type" value="Genomic_DNA"/>
</dbReference>
<reference evidence="1 2" key="1">
    <citation type="submission" date="2015-02" db="EMBL/GenBank/DDBJ databases">
        <title>Single-cell genomics of uncultivated deep-branching MTB reveals a conserved set of magnetosome genes.</title>
        <authorList>
            <person name="Kolinko S."/>
            <person name="Richter M."/>
            <person name="Glockner F.O."/>
            <person name="Brachmann A."/>
            <person name="Schuler D."/>
        </authorList>
    </citation>
    <scope>NUCLEOTIDE SEQUENCE [LARGE SCALE GENOMIC DNA]</scope>
    <source>
        <strain evidence="1">SKK-01</strain>
    </source>
</reference>
<protein>
    <submittedName>
        <fullName evidence="1">Uncharacterized protein</fullName>
    </submittedName>
</protein>
<name>A0A0F0CTA6_9BACT</name>
<sequence>MKKQLLSCLKFIIFLLVFHPIIAGAGIRVSPGAFCIQNVEIGVDLDLGIDLTITNDSDSQKSFIVESIKPSLVKKNWLKGYSEIPNPKWLYFEKNYITVPPYSSGKTRIHIKIPNDRKYYNQHWIVYARVSLDQQNEMFNVELKPSYLIETMPNSDHMAETTGVIAVTPSIIKMDASMGNQKSFIISNNDNEIHEYRIYQYIPLRGEQKKQSIIASSGCVLSDDNFFLKFKEEKFKLFPKETRKFFVGINPDKNAASLDKNREAILMIESENGVSTFVRVEEERRG</sequence>
<dbReference type="Proteomes" id="UP000033428">
    <property type="component" value="Unassembled WGS sequence"/>
</dbReference>
<organism evidence="1 2">
    <name type="scientific">Candidatus Omnitrophus magneticus</name>
    <dbReference type="NCBI Taxonomy" id="1609969"/>
    <lineage>
        <taxon>Bacteria</taxon>
        <taxon>Pseudomonadati</taxon>
        <taxon>Candidatus Omnitrophota</taxon>
        <taxon>Candidatus Omnitrophus</taxon>
    </lineage>
</organism>